<evidence type="ECO:0000313" key="1">
    <source>
        <dbReference type="EMBL" id="CAL4141531.1"/>
    </source>
</evidence>
<dbReference type="EMBL" id="CAXKWB010032584">
    <property type="protein sequence ID" value="CAL4141531.1"/>
    <property type="molecule type" value="Genomic_DNA"/>
</dbReference>
<organism evidence="1 2">
    <name type="scientific">Meganyctiphanes norvegica</name>
    <name type="common">Northern krill</name>
    <name type="synonym">Thysanopoda norvegica</name>
    <dbReference type="NCBI Taxonomy" id="48144"/>
    <lineage>
        <taxon>Eukaryota</taxon>
        <taxon>Metazoa</taxon>
        <taxon>Ecdysozoa</taxon>
        <taxon>Arthropoda</taxon>
        <taxon>Crustacea</taxon>
        <taxon>Multicrustacea</taxon>
        <taxon>Malacostraca</taxon>
        <taxon>Eumalacostraca</taxon>
        <taxon>Eucarida</taxon>
        <taxon>Euphausiacea</taxon>
        <taxon>Euphausiidae</taxon>
        <taxon>Meganyctiphanes</taxon>
    </lineage>
</organism>
<reference evidence="1 2" key="1">
    <citation type="submission" date="2024-05" db="EMBL/GenBank/DDBJ databases">
        <authorList>
            <person name="Wallberg A."/>
        </authorList>
    </citation>
    <scope>NUCLEOTIDE SEQUENCE [LARGE SCALE GENOMIC DNA]</scope>
</reference>
<protein>
    <submittedName>
        <fullName evidence="1">Uncharacterized protein</fullName>
    </submittedName>
</protein>
<name>A0AAV2RVN4_MEGNR</name>
<proteinExistence type="predicted"/>
<dbReference type="Proteomes" id="UP001497623">
    <property type="component" value="Unassembled WGS sequence"/>
</dbReference>
<evidence type="ECO:0000313" key="2">
    <source>
        <dbReference type="Proteomes" id="UP001497623"/>
    </source>
</evidence>
<keyword evidence="2" id="KW-1185">Reference proteome</keyword>
<gene>
    <name evidence="1" type="ORF">MNOR_LOCUS28878</name>
</gene>
<accession>A0AAV2RVN4</accession>
<feature type="non-terminal residue" evidence="1">
    <location>
        <position position="1"/>
    </location>
</feature>
<comment type="caution">
    <text evidence="1">The sequence shown here is derived from an EMBL/GenBank/DDBJ whole genome shotgun (WGS) entry which is preliminary data.</text>
</comment>
<sequence length="168" mass="19080">KKIQFVKAGEKRAPTQKSLPVSYLDGANDWKLMADLDRNLKFPKQVADTNQRPDMILLSESIKRISLIELTVPSEDRVEVSGELKKAKYAPLQEQGKVKGWNVHVWAVEVGCKGFPAASMASFLKDIGIAGGERNRQLKKIGEEAMISSRRIWNWSHFTQWGMRRKVD</sequence>
<dbReference type="AlphaFoldDB" id="A0AAV2RVN4"/>